<dbReference type="RefSeq" id="WP_135109320.1">
    <property type="nucleotide sequence ID" value="NZ_FNFU01000011.1"/>
</dbReference>
<feature type="chain" id="PRO_5041051205" description="LPXTG-motif cell wall anchor domain-containing protein" evidence="3">
    <location>
        <begin position="29"/>
        <end position="510"/>
    </location>
</feature>
<organism evidence="4 5">
    <name type="scientific">Cryobacterium psychrotolerans</name>
    <dbReference type="NCBI Taxonomy" id="386301"/>
    <lineage>
        <taxon>Bacteria</taxon>
        <taxon>Bacillati</taxon>
        <taxon>Actinomycetota</taxon>
        <taxon>Actinomycetes</taxon>
        <taxon>Micrococcales</taxon>
        <taxon>Microbacteriaceae</taxon>
        <taxon>Cryobacterium</taxon>
    </lineage>
</organism>
<evidence type="ECO:0000256" key="2">
    <source>
        <dbReference type="SAM" id="Phobius"/>
    </source>
</evidence>
<proteinExistence type="predicted"/>
<accession>A0A1G9E5X8</accession>
<dbReference type="OrthoDB" id="5148963at2"/>
<feature type="compositionally biased region" description="Acidic residues" evidence="1">
    <location>
        <begin position="362"/>
        <end position="376"/>
    </location>
</feature>
<dbReference type="EMBL" id="FNFU01000011">
    <property type="protein sequence ID" value="SDK71541.1"/>
    <property type="molecule type" value="Genomic_DNA"/>
</dbReference>
<evidence type="ECO:0000313" key="5">
    <source>
        <dbReference type="Proteomes" id="UP000198701"/>
    </source>
</evidence>
<keyword evidence="2" id="KW-1133">Transmembrane helix</keyword>
<gene>
    <name evidence="4" type="ORF">SAMN05216282_11141</name>
</gene>
<evidence type="ECO:0000256" key="1">
    <source>
        <dbReference type="SAM" id="MobiDB-lite"/>
    </source>
</evidence>
<keyword evidence="3" id="KW-0732">Signal</keyword>
<dbReference type="AlphaFoldDB" id="A0A1G9E5X8"/>
<name>A0A1G9E5X8_9MICO</name>
<reference evidence="4 5" key="1">
    <citation type="submission" date="2016-10" db="EMBL/GenBank/DDBJ databases">
        <authorList>
            <person name="de Groot N.N."/>
        </authorList>
    </citation>
    <scope>NUCLEOTIDE SEQUENCE [LARGE SCALE GENOMIC DNA]</scope>
    <source>
        <strain evidence="4 5">CGMCC 1.5382</strain>
    </source>
</reference>
<evidence type="ECO:0008006" key="6">
    <source>
        <dbReference type="Google" id="ProtNLM"/>
    </source>
</evidence>
<feature type="compositionally biased region" description="Pro residues" evidence="1">
    <location>
        <begin position="377"/>
        <end position="401"/>
    </location>
</feature>
<keyword evidence="2" id="KW-0812">Transmembrane</keyword>
<dbReference type="STRING" id="386301.SAMN05216282_11141"/>
<keyword evidence="2" id="KW-0472">Membrane</keyword>
<evidence type="ECO:0000313" key="4">
    <source>
        <dbReference type="EMBL" id="SDK71541.1"/>
    </source>
</evidence>
<protein>
    <recommendedName>
        <fullName evidence="6">LPXTG-motif cell wall anchor domain-containing protein</fullName>
    </recommendedName>
</protein>
<feature type="region of interest" description="Disordered" evidence="1">
    <location>
        <begin position="352"/>
        <end position="407"/>
    </location>
</feature>
<feature type="signal peptide" evidence="3">
    <location>
        <begin position="1"/>
        <end position="28"/>
    </location>
</feature>
<keyword evidence="5" id="KW-1185">Reference proteome</keyword>
<evidence type="ECO:0000256" key="3">
    <source>
        <dbReference type="SAM" id="SignalP"/>
    </source>
</evidence>
<dbReference type="Proteomes" id="UP000198701">
    <property type="component" value="Unassembled WGS sequence"/>
</dbReference>
<sequence>MKRLFAACTAALMAVGLAIAGAAAPASAVGLQAVLCHATPPSTAANGWQAMPPLDMHAIITQGHDLHEADIIPAFGSYPGKNLTALFGWGATGAQVLANGCVLPVQPPPAPIVVTPPGASMVDECGTENDLIVIPADGTGYSFSGSGGDVYLTAAANYAFPAGTETEWHFGLTDVPCVVSPGVLTPPPPHFTDAVCDAPAVLTLTGFDHGSWAWGDQSGDSFSGEPAGLEFGVPYAVTAVADQGWVIPRTSAWSFTPVEPADCGGDGPGGGEEPNPVMVVPLPPTATDACGPDNDTVDLPEPQDGVIYSQERSGDGTGTTVVVVTATALPGFTLGYEGEEWATVNWDFPVNNEPCPLTDPDPVIDPDPVTDPDPVIDPDPVTDPGPGTDPDPVTDPDPATDPPTVVDIPVTDPPTGVLPQAAPAAKPAVTPTLVLASAGVEAENMGLFALLFFLAGAAVLVAVRRRGAKPAPMSATRPSHRHAEHRRLTPGEVWAHRRHLGARTGTGHRH</sequence>
<feature type="transmembrane region" description="Helical" evidence="2">
    <location>
        <begin position="445"/>
        <end position="463"/>
    </location>
</feature>